<feature type="modified residue" description="4-aspartylphosphate" evidence="2">
    <location>
        <position position="58"/>
    </location>
</feature>
<dbReference type="InterPro" id="IPR011006">
    <property type="entry name" value="CheY-like_superfamily"/>
</dbReference>
<evidence type="ECO:0000259" key="4">
    <source>
        <dbReference type="PROSITE" id="PS50110"/>
    </source>
</evidence>
<dbReference type="SUPFAM" id="SSF52172">
    <property type="entry name" value="CheY-like"/>
    <property type="match status" value="1"/>
</dbReference>
<reference evidence="5 6" key="2">
    <citation type="journal article" date="2011" name="Stand. Genomic Sci.">
        <title>Complete genome sequence of Calditerrivibrio nitroreducens type strain (Yu37-1).</title>
        <authorList>
            <person name="Pitluck S."/>
            <person name="Sikorski J."/>
            <person name="Zeytun A."/>
            <person name="Lapidus A."/>
            <person name="Nolan M."/>
            <person name="Lucas S."/>
            <person name="Hammon N."/>
            <person name="Deshpande S."/>
            <person name="Cheng J.F."/>
            <person name="Tapia R."/>
            <person name="Han C."/>
            <person name="Goodwin L."/>
            <person name="Liolios K."/>
            <person name="Pagani I."/>
            <person name="Ivanova N."/>
            <person name="Mavromatis K."/>
            <person name="Pati A."/>
            <person name="Chen A."/>
            <person name="Palaniappan K."/>
            <person name="Hauser L."/>
            <person name="Chang Y.J."/>
            <person name="Jeffries C.D."/>
            <person name="Detter J.C."/>
            <person name="Brambilla E."/>
            <person name="Djao O.D."/>
            <person name="Rohde M."/>
            <person name="Spring S."/>
            <person name="Goker M."/>
            <person name="Woyke T."/>
            <person name="Bristow J."/>
            <person name="Eisen J.A."/>
            <person name="Markowitz V."/>
            <person name="Hugenholtz P."/>
            <person name="Kyrpides N.C."/>
            <person name="Klenk H.P."/>
            <person name="Land M."/>
        </authorList>
    </citation>
    <scope>NUCLEOTIDE SEQUENCE [LARGE SCALE GENOMIC DNA]</scope>
    <source>
        <strain evidence="6">DSM 19672 / NBRC 101217 / Yu37-1</strain>
    </source>
</reference>
<dbReference type="RefSeq" id="WP_013450921.1">
    <property type="nucleotide sequence ID" value="NC_014758.1"/>
</dbReference>
<name>E4TGU8_CALNY</name>
<dbReference type="KEGG" id="cni:Calni_0797"/>
<dbReference type="Gene3D" id="3.40.50.2300">
    <property type="match status" value="1"/>
</dbReference>
<evidence type="ECO:0000313" key="6">
    <source>
        <dbReference type="Proteomes" id="UP000007039"/>
    </source>
</evidence>
<dbReference type="STRING" id="768670.Calni_0797"/>
<proteinExistence type="predicted"/>
<evidence type="ECO:0000256" key="3">
    <source>
        <dbReference type="SAM" id="Coils"/>
    </source>
</evidence>
<reference key="1">
    <citation type="submission" date="2010-11" db="EMBL/GenBank/DDBJ databases">
        <title>The complete genome of chromosome of Calditerrivibrio nitroreducens DSM 19672.</title>
        <authorList>
            <consortium name="US DOE Joint Genome Institute (JGI-PGF)"/>
            <person name="Lucas S."/>
            <person name="Copeland A."/>
            <person name="Lapidus A."/>
            <person name="Bruce D."/>
            <person name="Goodwin L."/>
            <person name="Pitluck S."/>
            <person name="Kyrpides N."/>
            <person name="Mavromatis K."/>
            <person name="Ivanova N."/>
            <person name="Mikhailova N."/>
            <person name="Zeytun A."/>
            <person name="Brettin T."/>
            <person name="Detter J.C."/>
            <person name="Tapia R."/>
            <person name="Han C."/>
            <person name="Land M."/>
            <person name="Hauser L."/>
            <person name="Markowitz V."/>
            <person name="Cheng J.-F."/>
            <person name="Hugenholtz P."/>
            <person name="Woyke T."/>
            <person name="Wu D."/>
            <person name="Spring S."/>
            <person name="Schroeder M."/>
            <person name="Brambilla E."/>
            <person name="Klenk H.-P."/>
            <person name="Eisen J.A."/>
        </authorList>
    </citation>
    <scope>NUCLEOTIDE SEQUENCE [LARGE SCALE GENOMIC DNA]</scope>
    <source>
        <strain>DSM 19672</strain>
    </source>
</reference>
<dbReference type="EMBL" id="CP002347">
    <property type="protein sequence ID" value="ADR18708.1"/>
    <property type="molecule type" value="Genomic_DNA"/>
</dbReference>
<dbReference type="CDD" id="cd17569">
    <property type="entry name" value="REC_HupR-like"/>
    <property type="match status" value="1"/>
</dbReference>
<dbReference type="SMART" id="SM00448">
    <property type="entry name" value="REC"/>
    <property type="match status" value="1"/>
</dbReference>
<keyword evidence="1 2" id="KW-0597">Phosphoprotein</keyword>
<evidence type="ECO:0000256" key="1">
    <source>
        <dbReference type="ARBA" id="ARBA00022553"/>
    </source>
</evidence>
<protein>
    <submittedName>
        <fullName evidence="5">Response regulator receiver protein</fullName>
    </submittedName>
</protein>
<gene>
    <name evidence="5" type="ordered locus">Calni_0797</name>
</gene>
<accession>E4TGU8</accession>
<feature type="coiled-coil region" evidence="3">
    <location>
        <begin position="134"/>
        <end position="161"/>
    </location>
</feature>
<dbReference type="Proteomes" id="UP000007039">
    <property type="component" value="Chromosome"/>
</dbReference>
<feature type="domain" description="Response regulatory" evidence="4">
    <location>
        <begin position="9"/>
        <end position="124"/>
    </location>
</feature>
<dbReference type="Pfam" id="PF00072">
    <property type="entry name" value="Response_reg"/>
    <property type="match status" value="1"/>
</dbReference>
<dbReference type="PANTHER" id="PTHR44591">
    <property type="entry name" value="STRESS RESPONSE REGULATOR PROTEIN 1"/>
    <property type="match status" value="1"/>
</dbReference>
<dbReference type="InterPro" id="IPR001789">
    <property type="entry name" value="Sig_transdc_resp-reg_receiver"/>
</dbReference>
<sequence length="226" mass="26224">MMMKMEEAGVLFVDDEEQILKSIKRRVIDQPFPSYFAESVENALRIIENNDIAVVVTDLKMPNINGVEFLKILGDKYPDIVKIVLSGFFEMSTILAAVKSGQVFSFLTKPWKFEEELFPAIYNAINKYLLVNQKRYLEDEVKKLKQELDEKNSIVETFNINIPDEKESNVFEQLLLKTKLYIEKSNLILSNLIKNRPNEQIKAIVDDGVRINFVIKKLLEKSKKNE</sequence>
<organism evidence="5 6">
    <name type="scientific">Calditerrivibrio nitroreducens (strain DSM 19672 / NBRC 101217 / Yu37-1)</name>
    <dbReference type="NCBI Taxonomy" id="768670"/>
    <lineage>
        <taxon>Bacteria</taxon>
        <taxon>Pseudomonadati</taxon>
        <taxon>Deferribacterota</taxon>
        <taxon>Deferribacteres</taxon>
        <taxon>Deferribacterales</taxon>
        <taxon>Calditerrivibrionaceae</taxon>
    </lineage>
</organism>
<dbReference type="PANTHER" id="PTHR44591:SF19">
    <property type="entry name" value="TWO-COMPONENT RESPONSE REGULATOR-RELATED"/>
    <property type="match status" value="1"/>
</dbReference>
<dbReference type="AlphaFoldDB" id="E4TGU8"/>
<dbReference type="eggNOG" id="COG3437">
    <property type="taxonomic scope" value="Bacteria"/>
</dbReference>
<dbReference type="OrthoDB" id="9802066at2"/>
<dbReference type="HOGENOM" id="CLU_1222910_0_0_0"/>
<evidence type="ECO:0000313" key="5">
    <source>
        <dbReference type="EMBL" id="ADR18708.1"/>
    </source>
</evidence>
<keyword evidence="3" id="KW-0175">Coiled coil</keyword>
<dbReference type="InterPro" id="IPR050595">
    <property type="entry name" value="Bact_response_regulator"/>
</dbReference>
<evidence type="ECO:0000256" key="2">
    <source>
        <dbReference type="PROSITE-ProRule" id="PRU00169"/>
    </source>
</evidence>
<keyword evidence="6" id="KW-1185">Reference proteome</keyword>
<dbReference type="PROSITE" id="PS50110">
    <property type="entry name" value="RESPONSE_REGULATORY"/>
    <property type="match status" value="1"/>
</dbReference>
<dbReference type="GO" id="GO:0000160">
    <property type="term" value="P:phosphorelay signal transduction system"/>
    <property type="evidence" value="ECO:0007669"/>
    <property type="project" value="InterPro"/>
</dbReference>